<dbReference type="Proteomes" id="UP000198688">
    <property type="component" value="Chromosome I"/>
</dbReference>
<evidence type="ECO:0000256" key="1">
    <source>
        <dbReference type="SAM" id="MobiDB-lite"/>
    </source>
</evidence>
<keyword evidence="3" id="KW-1185">Reference proteome</keyword>
<organism evidence="2 3">
    <name type="scientific">Actinoplanes derwentensis</name>
    <dbReference type="NCBI Taxonomy" id="113562"/>
    <lineage>
        <taxon>Bacteria</taxon>
        <taxon>Bacillati</taxon>
        <taxon>Actinomycetota</taxon>
        <taxon>Actinomycetes</taxon>
        <taxon>Micromonosporales</taxon>
        <taxon>Micromonosporaceae</taxon>
        <taxon>Actinoplanes</taxon>
    </lineage>
</organism>
<name>A0A1H1X1F2_9ACTN</name>
<reference evidence="2 3" key="1">
    <citation type="submission" date="2016-10" db="EMBL/GenBank/DDBJ databases">
        <authorList>
            <person name="de Groot N.N."/>
        </authorList>
    </citation>
    <scope>NUCLEOTIDE SEQUENCE [LARGE SCALE GENOMIC DNA]</scope>
    <source>
        <strain evidence="2 3">DSM 43941</strain>
    </source>
</reference>
<dbReference type="EMBL" id="LT629758">
    <property type="protein sequence ID" value="SDT03128.1"/>
    <property type="molecule type" value="Genomic_DNA"/>
</dbReference>
<feature type="region of interest" description="Disordered" evidence="1">
    <location>
        <begin position="116"/>
        <end position="136"/>
    </location>
</feature>
<accession>A0A1H1X1F2</accession>
<evidence type="ECO:0000313" key="2">
    <source>
        <dbReference type="EMBL" id="SDT03128.1"/>
    </source>
</evidence>
<gene>
    <name evidence="2" type="ORF">SAMN04489716_2307</name>
</gene>
<feature type="compositionally biased region" description="Basic residues" evidence="1">
    <location>
        <begin position="127"/>
        <end position="136"/>
    </location>
</feature>
<dbReference type="AlphaFoldDB" id="A0A1H1X1F2"/>
<protein>
    <submittedName>
        <fullName evidence="2">Uncharacterized protein</fullName>
    </submittedName>
</protein>
<dbReference type="RefSeq" id="WP_092544109.1">
    <property type="nucleotide sequence ID" value="NZ_BOMJ01000025.1"/>
</dbReference>
<sequence length="136" mass="14634">MGLPDSTTLGQALAGSLGTPVACLTGLPAGRPGDTDMRAVTPDCGFGRRTHARELHYQPQRGLTGAAVRAGYPAAGDRTCWSTTPNRCCCPVCAVSPATWWTGSTTPVRTLRRYAYSRSSHHPPPVPRHRSHLRNR</sequence>
<evidence type="ECO:0000313" key="3">
    <source>
        <dbReference type="Proteomes" id="UP000198688"/>
    </source>
</evidence>
<proteinExistence type="predicted"/>